<evidence type="ECO:0000313" key="16">
    <source>
        <dbReference type="EMBL" id="EMP28400.1"/>
    </source>
</evidence>
<dbReference type="InterPro" id="IPR020837">
    <property type="entry name" value="Fibrinogen_CS"/>
</dbReference>
<keyword evidence="9" id="KW-0391">Immunity</keyword>
<dbReference type="InterPro" id="IPR008160">
    <property type="entry name" value="Collagen"/>
</dbReference>
<evidence type="ECO:0000256" key="12">
    <source>
        <dbReference type="ARBA" id="ARBA00023180"/>
    </source>
</evidence>
<keyword evidence="5 14" id="KW-0732">Signal</keyword>
<dbReference type="eggNOG" id="KOG2579">
    <property type="taxonomic scope" value="Eukaryota"/>
</dbReference>
<dbReference type="Pfam" id="PF01391">
    <property type="entry name" value="Collagen"/>
    <property type="match status" value="1"/>
</dbReference>
<dbReference type="NCBIfam" id="NF040941">
    <property type="entry name" value="GGGWT_bact"/>
    <property type="match status" value="1"/>
</dbReference>
<dbReference type="PROSITE" id="PS00514">
    <property type="entry name" value="FIBRINOGEN_C_1"/>
    <property type="match status" value="1"/>
</dbReference>
<evidence type="ECO:0000256" key="5">
    <source>
        <dbReference type="ARBA" id="ARBA00022729"/>
    </source>
</evidence>
<name>M7AZ53_CHEMY</name>
<comment type="subcellular location">
    <subcellularLocation>
        <location evidence="1">Secreted</location>
    </subcellularLocation>
</comment>
<feature type="region of interest" description="Disordered" evidence="13">
    <location>
        <begin position="51"/>
        <end position="99"/>
    </location>
</feature>
<keyword evidence="4" id="KW-0479">Metal-binding</keyword>
<evidence type="ECO:0000313" key="17">
    <source>
        <dbReference type="Proteomes" id="UP000031443"/>
    </source>
</evidence>
<dbReference type="GO" id="GO:0001867">
    <property type="term" value="P:complement activation, lectin pathway"/>
    <property type="evidence" value="ECO:0007669"/>
    <property type="project" value="TreeGrafter"/>
</dbReference>
<dbReference type="PANTHER" id="PTHR19143:SF433">
    <property type="entry name" value="FICOLIN-2"/>
    <property type="match status" value="1"/>
</dbReference>
<accession>M7AZ53</accession>
<dbReference type="Gene3D" id="4.10.530.10">
    <property type="entry name" value="Gamma-fibrinogen Carboxyl Terminal Fragment, domain 2"/>
    <property type="match status" value="1"/>
</dbReference>
<keyword evidence="10" id="KW-0176">Collagen</keyword>
<feature type="domain" description="Fibrinogen C-terminal" evidence="15">
    <location>
        <begin position="96"/>
        <end position="293"/>
    </location>
</feature>
<proteinExistence type="predicted"/>
<dbReference type="GO" id="GO:0030246">
    <property type="term" value="F:carbohydrate binding"/>
    <property type="evidence" value="ECO:0007669"/>
    <property type="project" value="UniProtKB-KW"/>
</dbReference>
<dbReference type="InterPro" id="IPR002181">
    <property type="entry name" value="Fibrinogen_a/b/g_C_dom"/>
</dbReference>
<dbReference type="InterPro" id="IPR036056">
    <property type="entry name" value="Fibrinogen-like_C"/>
</dbReference>
<dbReference type="Gene3D" id="3.90.215.10">
    <property type="entry name" value="Gamma Fibrinogen, chain A, domain 1"/>
    <property type="match status" value="2"/>
</dbReference>
<evidence type="ECO:0000256" key="11">
    <source>
        <dbReference type="ARBA" id="ARBA00023157"/>
    </source>
</evidence>
<evidence type="ECO:0000256" key="8">
    <source>
        <dbReference type="ARBA" id="ARBA00022837"/>
    </source>
</evidence>
<sequence length="540" mass="58752">MGRAAQQTLTALLCITAAVCMDEDSCPEVRIVGLSGSDKLAVLQGCPGMAGASGPKGEPGSAGMKGERGAEGFRGKAGPAGEKGERGAPGEMGPAGPPGKGAKNCKELLARGHVMSGWYTIYPDGCAAMTVLCDMDTDGGGWLVFQRRVDGSVDFHRNWTFYKRGFGNQLTEFWLGNDNIHLLTSLGNNELSIDLGDFENKKYFAKYKSFSILGESEQYKLILGNMVAGDAGDSLTYQKNSKFSTPDRDNDLDSGSCAKTFQGAWWFNSCHHSHLNGMYLRGAHNRPGHGVLWNKGNLRRRHQGSPEEQAALRVSSTPRGGQALRSPCQAFATMSVEATAQQCLLKKLPKPFYSSYLARAACSHHHRSAGGQQVFQRQVDGSVDFFHDWESYKRGFGNQQMEFWQGNDSVTGSHTRKVLATSRWNSGNIHLLTSHGSNELRVDLMDSETKKYFAKYKSFQILGESENYKLILGDFLNGTAVLVGGRASGGPCCQRYLFGEETDPFGGRKGCPMPLSVTPWKGGGPCHQQSKLARAMSGYV</sequence>
<evidence type="ECO:0000256" key="13">
    <source>
        <dbReference type="SAM" id="MobiDB-lite"/>
    </source>
</evidence>
<evidence type="ECO:0000256" key="14">
    <source>
        <dbReference type="SAM" id="SignalP"/>
    </source>
</evidence>
<dbReference type="EMBL" id="KB563898">
    <property type="protein sequence ID" value="EMP28400.1"/>
    <property type="molecule type" value="Genomic_DNA"/>
</dbReference>
<dbReference type="GO" id="GO:0046872">
    <property type="term" value="F:metal ion binding"/>
    <property type="evidence" value="ECO:0007669"/>
    <property type="project" value="UniProtKB-KW"/>
</dbReference>
<evidence type="ECO:0000256" key="2">
    <source>
        <dbReference type="ARBA" id="ARBA00022525"/>
    </source>
</evidence>
<evidence type="ECO:0000256" key="7">
    <source>
        <dbReference type="ARBA" id="ARBA00022737"/>
    </source>
</evidence>
<reference evidence="17" key="1">
    <citation type="journal article" date="2013" name="Nat. Genet.">
        <title>The draft genomes of soft-shell turtle and green sea turtle yield insights into the development and evolution of the turtle-specific body plan.</title>
        <authorList>
            <person name="Wang Z."/>
            <person name="Pascual-Anaya J."/>
            <person name="Zadissa A."/>
            <person name="Li W."/>
            <person name="Niimura Y."/>
            <person name="Huang Z."/>
            <person name="Li C."/>
            <person name="White S."/>
            <person name="Xiong Z."/>
            <person name="Fang D."/>
            <person name="Wang B."/>
            <person name="Ming Y."/>
            <person name="Chen Y."/>
            <person name="Zheng Y."/>
            <person name="Kuraku S."/>
            <person name="Pignatelli M."/>
            <person name="Herrero J."/>
            <person name="Beal K."/>
            <person name="Nozawa M."/>
            <person name="Li Q."/>
            <person name="Wang J."/>
            <person name="Zhang H."/>
            <person name="Yu L."/>
            <person name="Shigenobu S."/>
            <person name="Wang J."/>
            <person name="Liu J."/>
            <person name="Flicek P."/>
            <person name="Searle S."/>
            <person name="Wang J."/>
            <person name="Kuratani S."/>
            <person name="Yin Y."/>
            <person name="Aken B."/>
            <person name="Zhang G."/>
            <person name="Irie N."/>
        </authorList>
    </citation>
    <scope>NUCLEOTIDE SEQUENCE [LARGE SCALE GENOMIC DNA]</scope>
</reference>
<feature type="signal peptide" evidence="14">
    <location>
        <begin position="1"/>
        <end position="20"/>
    </location>
</feature>
<dbReference type="GO" id="GO:0097367">
    <property type="term" value="F:carbohydrate derivative binding"/>
    <property type="evidence" value="ECO:0007669"/>
    <property type="project" value="TreeGrafter"/>
</dbReference>
<evidence type="ECO:0000256" key="6">
    <source>
        <dbReference type="ARBA" id="ARBA00022734"/>
    </source>
</evidence>
<keyword evidence="17" id="KW-1185">Reference proteome</keyword>
<dbReference type="Proteomes" id="UP000031443">
    <property type="component" value="Unassembled WGS sequence"/>
</dbReference>
<dbReference type="GO" id="GO:0005615">
    <property type="term" value="C:extracellular space"/>
    <property type="evidence" value="ECO:0007669"/>
    <property type="project" value="TreeGrafter"/>
</dbReference>
<feature type="compositionally biased region" description="Basic and acidic residues" evidence="13">
    <location>
        <begin position="65"/>
        <end position="74"/>
    </location>
</feature>
<feature type="domain" description="Fibrinogen C-terminal" evidence="15">
    <location>
        <begin position="319"/>
        <end position="480"/>
    </location>
</feature>
<evidence type="ECO:0000256" key="3">
    <source>
        <dbReference type="ARBA" id="ARBA00022588"/>
    </source>
</evidence>
<dbReference type="SUPFAM" id="SSF56496">
    <property type="entry name" value="Fibrinogen C-terminal domain-like"/>
    <property type="match status" value="2"/>
</dbReference>
<dbReference type="Pfam" id="PF00147">
    <property type="entry name" value="Fibrinogen_C"/>
    <property type="match status" value="2"/>
</dbReference>
<keyword evidence="7" id="KW-0677">Repeat</keyword>
<keyword evidence="2" id="KW-0964">Secreted</keyword>
<keyword evidence="12" id="KW-0325">Glycoprotein</keyword>
<dbReference type="GO" id="GO:0005581">
    <property type="term" value="C:collagen trimer"/>
    <property type="evidence" value="ECO:0007669"/>
    <property type="project" value="UniProtKB-KW"/>
</dbReference>
<dbReference type="STRING" id="8469.M7AZ53"/>
<feature type="chain" id="PRO_5004079738" evidence="14">
    <location>
        <begin position="21"/>
        <end position="540"/>
    </location>
</feature>
<dbReference type="InterPro" id="IPR050373">
    <property type="entry name" value="Fibrinogen_C-term_domain"/>
</dbReference>
<dbReference type="CDD" id="cd00087">
    <property type="entry name" value="FReD"/>
    <property type="match status" value="1"/>
</dbReference>
<dbReference type="SMART" id="SM00186">
    <property type="entry name" value="FBG"/>
    <property type="match status" value="1"/>
</dbReference>
<feature type="region of interest" description="Disordered" evidence="13">
    <location>
        <begin position="301"/>
        <end position="321"/>
    </location>
</feature>
<dbReference type="AlphaFoldDB" id="M7AZ53"/>
<keyword evidence="3" id="KW-0399">Innate immunity</keyword>
<dbReference type="PROSITE" id="PS51406">
    <property type="entry name" value="FIBRINOGEN_C_2"/>
    <property type="match status" value="2"/>
</dbReference>
<dbReference type="FunFam" id="3.90.215.10:FF:000001">
    <property type="entry name" value="Tenascin isoform 1"/>
    <property type="match status" value="1"/>
</dbReference>
<keyword evidence="6" id="KW-0430">Lectin</keyword>
<evidence type="ECO:0000256" key="1">
    <source>
        <dbReference type="ARBA" id="ARBA00004613"/>
    </source>
</evidence>
<evidence type="ECO:0000256" key="10">
    <source>
        <dbReference type="ARBA" id="ARBA00023119"/>
    </source>
</evidence>
<dbReference type="GO" id="GO:0005102">
    <property type="term" value="F:signaling receptor binding"/>
    <property type="evidence" value="ECO:0007669"/>
    <property type="project" value="TreeGrafter"/>
</dbReference>
<evidence type="ECO:0000256" key="4">
    <source>
        <dbReference type="ARBA" id="ARBA00022723"/>
    </source>
</evidence>
<dbReference type="PANTHER" id="PTHR19143">
    <property type="entry name" value="FIBRINOGEN/TENASCIN/ANGIOPOEITIN"/>
    <property type="match status" value="1"/>
</dbReference>
<dbReference type="InterPro" id="IPR014716">
    <property type="entry name" value="Fibrinogen_a/b/g_C_1"/>
</dbReference>
<evidence type="ECO:0000259" key="15">
    <source>
        <dbReference type="PROSITE" id="PS51406"/>
    </source>
</evidence>
<keyword evidence="8" id="KW-0106">Calcium</keyword>
<protein>
    <submittedName>
        <fullName evidence="16">Ficolin-1</fullName>
    </submittedName>
</protein>
<dbReference type="GO" id="GO:0003823">
    <property type="term" value="F:antigen binding"/>
    <property type="evidence" value="ECO:0007669"/>
    <property type="project" value="TreeGrafter"/>
</dbReference>
<gene>
    <name evidence="16" type="ORF">UY3_14488</name>
</gene>
<evidence type="ECO:0000256" key="9">
    <source>
        <dbReference type="ARBA" id="ARBA00022859"/>
    </source>
</evidence>
<keyword evidence="11" id="KW-1015">Disulfide bond</keyword>
<organism evidence="16 17">
    <name type="scientific">Chelonia mydas</name>
    <name type="common">Green sea-turtle</name>
    <name type="synonym">Chelonia agassizi</name>
    <dbReference type="NCBI Taxonomy" id="8469"/>
    <lineage>
        <taxon>Eukaryota</taxon>
        <taxon>Metazoa</taxon>
        <taxon>Chordata</taxon>
        <taxon>Craniata</taxon>
        <taxon>Vertebrata</taxon>
        <taxon>Euteleostomi</taxon>
        <taxon>Archelosauria</taxon>
        <taxon>Testudinata</taxon>
        <taxon>Testudines</taxon>
        <taxon>Cryptodira</taxon>
        <taxon>Durocryptodira</taxon>
        <taxon>Americhelydia</taxon>
        <taxon>Chelonioidea</taxon>
        <taxon>Cheloniidae</taxon>
        <taxon>Chelonia</taxon>
    </lineage>
</organism>